<evidence type="ECO:0000256" key="3">
    <source>
        <dbReference type="SAM" id="MobiDB-lite"/>
    </source>
</evidence>
<evidence type="ECO:0000256" key="2">
    <source>
        <dbReference type="ARBA" id="ARBA00023242"/>
    </source>
</evidence>
<dbReference type="PANTHER" id="PTHR15502:SF7">
    <property type="entry name" value="CALCINEURIN-BINDING PROTEIN CABIN-1"/>
    <property type="match status" value="1"/>
</dbReference>
<name>A0AA38SJQ9_9ASTR</name>
<evidence type="ECO:0000256" key="1">
    <source>
        <dbReference type="ARBA" id="ARBA00004123"/>
    </source>
</evidence>
<evidence type="ECO:0000313" key="5">
    <source>
        <dbReference type="Proteomes" id="UP001172457"/>
    </source>
</evidence>
<organism evidence="4 5">
    <name type="scientific">Centaurea solstitialis</name>
    <name type="common">yellow star-thistle</name>
    <dbReference type="NCBI Taxonomy" id="347529"/>
    <lineage>
        <taxon>Eukaryota</taxon>
        <taxon>Viridiplantae</taxon>
        <taxon>Streptophyta</taxon>
        <taxon>Embryophyta</taxon>
        <taxon>Tracheophyta</taxon>
        <taxon>Spermatophyta</taxon>
        <taxon>Magnoliopsida</taxon>
        <taxon>eudicotyledons</taxon>
        <taxon>Gunneridae</taxon>
        <taxon>Pentapetalae</taxon>
        <taxon>asterids</taxon>
        <taxon>campanulids</taxon>
        <taxon>Asterales</taxon>
        <taxon>Asteraceae</taxon>
        <taxon>Carduoideae</taxon>
        <taxon>Cardueae</taxon>
        <taxon>Centaureinae</taxon>
        <taxon>Centaurea</taxon>
    </lineage>
</organism>
<dbReference type="GO" id="GO:0005634">
    <property type="term" value="C:nucleus"/>
    <property type="evidence" value="ECO:0007669"/>
    <property type="project" value="UniProtKB-SubCell"/>
</dbReference>
<dbReference type="Proteomes" id="UP001172457">
    <property type="component" value="Chromosome 8"/>
</dbReference>
<comment type="subcellular location">
    <subcellularLocation>
        <location evidence="1">Nucleus</location>
    </subcellularLocation>
</comment>
<proteinExistence type="predicted"/>
<dbReference type="GO" id="GO:0006325">
    <property type="term" value="P:chromatin organization"/>
    <property type="evidence" value="ECO:0007669"/>
    <property type="project" value="InterPro"/>
</dbReference>
<dbReference type="AlphaFoldDB" id="A0AA38SJQ9"/>
<dbReference type="PANTHER" id="PTHR15502">
    <property type="entry name" value="CALCINEURIN-BINDING PROTEIN CABIN 1-RELATED"/>
    <property type="match status" value="1"/>
</dbReference>
<feature type="region of interest" description="Disordered" evidence="3">
    <location>
        <begin position="553"/>
        <end position="576"/>
    </location>
</feature>
<comment type="caution">
    <text evidence="4">The sequence shown here is derived from an EMBL/GenBank/DDBJ whole genome shotgun (WGS) entry which is preliminary data.</text>
</comment>
<dbReference type="EMBL" id="JARYMX010000008">
    <property type="protein sequence ID" value="KAJ9537241.1"/>
    <property type="molecule type" value="Genomic_DNA"/>
</dbReference>
<reference evidence="4" key="1">
    <citation type="submission" date="2023-03" db="EMBL/GenBank/DDBJ databases">
        <title>Chromosome-scale reference genome and RAD-based genetic map of yellow starthistle (Centaurea solstitialis) reveal putative structural variation and QTLs associated with invader traits.</title>
        <authorList>
            <person name="Reatini B."/>
            <person name="Cang F.A."/>
            <person name="Jiang Q."/>
            <person name="Mckibben M.T.W."/>
            <person name="Barker M.S."/>
            <person name="Rieseberg L.H."/>
            <person name="Dlugosch K.M."/>
        </authorList>
    </citation>
    <scope>NUCLEOTIDE SEQUENCE</scope>
    <source>
        <strain evidence="4">CAN-66</strain>
        <tissue evidence="4">Leaf</tissue>
    </source>
</reference>
<accession>A0AA38SJQ9</accession>
<dbReference type="GO" id="GO:0031491">
    <property type="term" value="F:nucleosome binding"/>
    <property type="evidence" value="ECO:0007669"/>
    <property type="project" value="TreeGrafter"/>
</dbReference>
<protein>
    <submittedName>
        <fullName evidence="4">Uncharacterized protein</fullName>
    </submittedName>
</protein>
<keyword evidence="5" id="KW-1185">Reference proteome</keyword>
<dbReference type="InterPro" id="IPR033053">
    <property type="entry name" value="Hir3/CABIN1"/>
</dbReference>
<keyword evidence="2" id="KW-0539">Nucleus</keyword>
<sequence length="851" mass="95600">MSRASYHLCKLIETVAVDYSFDCSGGMPENNICPTRDGFSICSLGKLSILNADKEKAQKGIGVALALFIAKDQESNPLVSISLPHLKVISELTVDWVLHELNLLEVDFLMKNSVSDMIEKDLHLDCISLLAPLLFCIKDDRVAVSAVLNNDGEGVSSAELSALNVLIKACERSKQMDAIVYLRCHRRKLRLLMSATGVEECFGSQKLSTFSKPKVLAAFETELTENSSTVLHPLLSEEVKTISQCTLEMRNSFSPCGSISFLPIRLLIEKSVRTTRVPLYFLQHLTQATDQQESAIHPSYYAASIISFVITNVRLVCSGSGFAAAAAAPVSLRLFTISSWSFRLKIIDSIPNKMFMWVFTWVFKMNGSGVPMRIIGDIQSMLLAVMCHIASICFSKKSLGADDVDDKESRLGHYIVVNPSSSPGGRILEVRGLRPRAACFSSRASAQNRRELVWAQCGLGYLFQKKKQETKNATAKSFFRLQHLNPNVPVKTHIDLIIAIHEMLAEYGLCCASGDGEEDGTFLKLAIKHLLYLDIKLKLTSINKGLESTQCDEQVSQDGYNKRSGNDSNESEFGKPNLKVGPSDMACSIKEKKHLTEEEKEDLEIKIDAATSLDQCFFCLYGLHLRSDSSYEDDLAMHKNTCRGNYQTKELCADVFQYILPYAKASFFVICKTFYSYMGFHNLMVYWIHIFRELDWLSCEEYFQQPPDSALDGNAIEKFLDDPDLCEDKLSEEAGSDGFQDAIMNIIYLDGSISMRQPATNKSGEPYMDAYRNLFYLLAQSEEMSEEFVQQTAKLFKYDLLFNSLQFESWQRLATEAVLLLNDGSKQINVTSWRKNATFAQRVDTSRRRSM</sequence>
<evidence type="ECO:0000313" key="4">
    <source>
        <dbReference type="EMBL" id="KAJ9537241.1"/>
    </source>
</evidence>
<gene>
    <name evidence="4" type="ORF">OSB04_029974</name>
</gene>